<keyword evidence="1" id="KW-1133">Transmembrane helix</keyword>
<evidence type="ECO:0000313" key="3">
    <source>
        <dbReference type="EMBL" id="KAK4309132.1"/>
    </source>
</evidence>
<sequence length="815" mass="90167">MTSLVALTLSLLLVVSVSTKTIHNSLGKPDTHVPSLVNSIWQTLNSKDSTLGNSIWQTLNSKDNSLGNSIWQTLNSKDNSLGNSIWQTLNSKDNSLGNSIWQTLNSKDSTLVNSIWQTLNNKDSTLGNSIWQTLNNKDSTLGNSIWQTLNSKDNSLGNSIWQTLNSKDSTLGNSIWQTLNNKDTSEGETDTHDPSLLNSIWQTLNSKDTSEGETDTHDPSLLNSIWQTLNSKGISEGETDTHDPSLLNFIWQTLTNKDISEGKLNPSLLLKLIKYLPDGDHLSSSLVDSLGLHQDILKVASKIINKIKKMEVISSNISGSGGNFIENNNNNIEEENDESANVKIVDFNHQFLELIREVLTDEIKELPIFNFSETNRNSNHNSTEVSTKQTTTTTSNNVWMLIKSTWQRILVYVKDENSLETFMQQTPVRIINNIISLGDDLNLINFLAKKLDKDLAELISQEINPYMGPFQCFDSFYNFTKDNGFNNIIDYFSSPNLAHTVSAMSRFISAYFDDTFSEDVADDYIAFISFNNTELYNFYKSLLRSQKSGGRVKREEFNKAASSYKFNGYDFQPQQPNTEDARQISRDTAGYGGHSAASGYGGYSGGYGSGGYGSSYGGGGGYGGAVVDPAVVLSSVGIGALLGFLLFRIIRGTRNGRRDIGDGSLSLWDSDLPHQILPWGSSVDRMKRQVNDDTQSFSLPSSLRGDVWSSDPLVTDNFLDDHLDEDDIAYHLNHLWRLYKDTNETACVHSHLCDVMANSTAHHLTGKDSSLPLIMASVGKLLGVAGSGQLVDDVTNRVVLGTQFSCPGLNHCHHQ</sequence>
<proteinExistence type="predicted"/>
<dbReference type="Proteomes" id="UP001292094">
    <property type="component" value="Unassembled WGS sequence"/>
</dbReference>
<accession>A0AAE1PL51</accession>
<comment type="caution">
    <text evidence="3">The sequence shown here is derived from an EMBL/GenBank/DDBJ whole genome shotgun (WGS) entry which is preliminary data.</text>
</comment>
<feature type="signal peptide" evidence="2">
    <location>
        <begin position="1"/>
        <end position="19"/>
    </location>
</feature>
<reference evidence="3" key="1">
    <citation type="submission" date="2023-11" db="EMBL/GenBank/DDBJ databases">
        <title>Genome assemblies of two species of porcelain crab, Petrolisthes cinctipes and Petrolisthes manimaculis (Anomura: Porcellanidae).</title>
        <authorList>
            <person name="Angst P."/>
        </authorList>
    </citation>
    <scope>NUCLEOTIDE SEQUENCE</scope>
    <source>
        <strain evidence="3">PB745_02</strain>
        <tissue evidence="3">Gill</tissue>
    </source>
</reference>
<name>A0AAE1PL51_9EUCA</name>
<keyword evidence="2" id="KW-0732">Signal</keyword>
<evidence type="ECO:0000313" key="4">
    <source>
        <dbReference type="Proteomes" id="UP001292094"/>
    </source>
</evidence>
<dbReference type="AlphaFoldDB" id="A0AAE1PL51"/>
<gene>
    <name evidence="3" type="ORF">Pmani_019237</name>
</gene>
<organism evidence="3 4">
    <name type="scientific">Petrolisthes manimaculis</name>
    <dbReference type="NCBI Taxonomy" id="1843537"/>
    <lineage>
        <taxon>Eukaryota</taxon>
        <taxon>Metazoa</taxon>
        <taxon>Ecdysozoa</taxon>
        <taxon>Arthropoda</taxon>
        <taxon>Crustacea</taxon>
        <taxon>Multicrustacea</taxon>
        <taxon>Malacostraca</taxon>
        <taxon>Eumalacostraca</taxon>
        <taxon>Eucarida</taxon>
        <taxon>Decapoda</taxon>
        <taxon>Pleocyemata</taxon>
        <taxon>Anomura</taxon>
        <taxon>Galatheoidea</taxon>
        <taxon>Porcellanidae</taxon>
        <taxon>Petrolisthes</taxon>
    </lineage>
</organism>
<feature type="transmembrane region" description="Helical" evidence="1">
    <location>
        <begin position="630"/>
        <end position="650"/>
    </location>
</feature>
<dbReference type="EMBL" id="JAWZYT010001796">
    <property type="protein sequence ID" value="KAK4309132.1"/>
    <property type="molecule type" value="Genomic_DNA"/>
</dbReference>
<evidence type="ECO:0000256" key="2">
    <source>
        <dbReference type="SAM" id="SignalP"/>
    </source>
</evidence>
<keyword evidence="1" id="KW-0472">Membrane</keyword>
<keyword evidence="1" id="KW-0812">Transmembrane</keyword>
<protein>
    <submittedName>
        <fullName evidence="3">Uncharacterized protein</fullName>
    </submittedName>
</protein>
<keyword evidence="4" id="KW-1185">Reference proteome</keyword>
<feature type="chain" id="PRO_5042071007" evidence="2">
    <location>
        <begin position="20"/>
        <end position="815"/>
    </location>
</feature>
<evidence type="ECO:0000256" key="1">
    <source>
        <dbReference type="SAM" id="Phobius"/>
    </source>
</evidence>